<keyword evidence="2" id="KW-0378">Hydrolase</keyword>
<feature type="signal peptide" evidence="1">
    <location>
        <begin position="1"/>
        <end position="25"/>
    </location>
</feature>
<keyword evidence="3" id="KW-1185">Reference proteome</keyword>
<keyword evidence="1" id="KW-0732">Signal</keyword>
<dbReference type="InterPro" id="IPR005152">
    <property type="entry name" value="Lipase_secreted"/>
</dbReference>
<protein>
    <submittedName>
        <fullName evidence="2">Alpha-beta hydrolase superfamily lysophospholipase</fullName>
    </submittedName>
</protein>
<evidence type="ECO:0000313" key="3">
    <source>
        <dbReference type="Proteomes" id="UP001519325"/>
    </source>
</evidence>
<sequence>MAVPIRHSLTIFLAAACVLALTACGDTEAPPPQALSLSGRAGPEGTTFWDVEDQPAAAAKAGDIHWIQPRSDAPEGAQGWNIVYVSEIRPGVKKFVSGEIYAPVAARGTPRDMVLWNHETTGTADACAPSRRSLSDGTTPRVPGIEAMLAQGNVVAMSDYPGQGLPGPAHYMAGEVNARAALDILRAVRRLPELGASPRFAAYGWSQGGQTTMWVESIARTYAPELQGVGAGLIAPAVRIRDLTLNSMRTPENAGYVIATLPGVRAAYPDLRYRDFLTSDAMEMLPVLADGCFDIWNSAGAVRDAYQPDAMRPGGPWWNAFTAVDDFRPGGTMPFAVFQGSADITTPAELTGRERTALCAAGSAVDYRELAGLDHGSVVPVAATDFPAWAADRFAGKPAPSNCPGR</sequence>
<name>A0ABS4QAM6_9NOCA</name>
<dbReference type="SUPFAM" id="SSF53474">
    <property type="entry name" value="alpha/beta-Hydrolases"/>
    <property type="match status" value="1"/>
</dbReference>
<dbReference type="EMBL" id="JAGGMR010000001">
    <property type="protein sequence ID" value="MBP2188748.1"/>
    <property type="molecule type" value="Genomic_DNA"/>
</dbReference>
<dbReference type="PIRSF" id="PIRSF029171">
    <property type="entry name" value="Esterase_LipA"/>
    <property type="match status" value="1"/>
</dbReference>
<comment type="caution">
    <text evidence="2">The sequence shown here is derived from an EMBL/GenBank/DDBJ whole genome shotgun (WGS) entry which is preliminary data.</text>
</comment>
<dbReference type="PROSITE" id="PS51257">
    <property type="entry name" value="PROKAR_LIPOPROTEIN"/>
    <property type="match status" value="1"/>
</dbReference>
<dbReference type="InterPro" id="IPR029058">
    <property type="entry name" value="AB_hydrolase_fold"/>
</dbReference>
<organism evidence="2 3">
    <name type="scientific">Nocardia goodfellowii</name>
    <dbReference type="NCBI Taxonomy" id="882446"/>
    <lineage>
        <taxon>Bacteria</taxon>
        <taxon>Bacillati</taxon>
        <taxon>Actinomycetota</taxon>
        <taxon>Actinomycetes</taxon>
        <taxon>Mycobacteriales</taxon>
        <taxon>Nocardiaceae</taxon>
        <taxon>Nocardia</taxon>
    </lineage>
</organism>
<evidence type="ECO:0000313" key="2">
    <source>
        <dbReference type="EMBL" id="MBP2188748.1"/>
    </source>
</evidence>
<dbReference type="Gene3D" id="3.40.50.1820">
    <property type="entry name" value="alpha/beta hydrolase"/>
    <property type="match status" value="2"/>
</dbReference>
<gene>
    <name evidence="2" type="ORF">BJ987_001649</name>
</gene>
<feature type="chain" id="PRO_5047447914" evidence="1">
    <location>
        <begin position="26"/>
        <end position="406"/>
    </location>
</feature>
<dbReference type="PANTHER" id="PTHR34853:SF1">
    <property type="entry name" value="LIPASE 5"/>
    <property type="match status" value="1"/>
</dbReference>
<dbReference type="GO" id="GO:0016787">
    <property type="term" value="F:hydrolase activity"/>
    <property type="evidence" value="ECO:0007669"/>
    <property type="project" value="UniProtKB-KW"/>
</dbReference>
<dbReference type="Proteomes" id="UP001519325">
    <property type="component" value="Unassembled WGS sequence"/>
</dbReference>
<evidence type="ECO:0000256" key="1">
    <source>
        <dbReference type="SAM" id="SignalP"/>
    </source>
</evidence>
<reference evidence="2 3" key="1">
    <citation type="submission" date="2021-03" db="EMBL/GenBank/DDBJ databases">
        <title>Sequencing the genomes of 1000 actinobacteria strains.</title>
        <authorList>
            <person name="Klenk H.-P."/>
        </authorList>
    </citation>
    <scope>NUCLEOTIDE SEQUENCE [LARGE SCALE GENOMIC DNA]</scope>
    <source>
        <strain evidence="2 3">DSM 45516</strain>
    </source>
</reference>
<dbReference type="PANTHER" id="PTHR34853">
    <property type="match status" value="1"/>
</dbReference>
<proteinExistence type="predicted"/>
<dbReference type="RefSeq" id="WP_209886412.1">
    <property type="nucleotide sequence ID" value="NZ_JAGGMR010000001.1"/>
</dbReference>
<accession>A0ABS4QAM6</accession>
<dbReference type="Pfam" id="PF03583">
    <property type="entry name" value="LIP"/>
    <property type="match status" value="1"/>
</dbReference>